<comment type="caution">
    <text evidence="1">The sequence shown here is derived from an EMBL/GenBank/DDBJ whole genome shotgun (WGS) entry which is preliminary data.</text>
</comment>
<gene>
    <name evidence="1" type="ORF">NQF69_12095</name>
    <name evidence="2" type="ORF">NQF69_12365</name>
</gene>
<dbReference type="EMBL" id="JANIEN010000028">
    <property type="protein sequence ID" value="MDT3453504.1"/>
    <property type="molecule type" value="Genomic_DNA"/>
</dbReference>
<evidence type="ECO:0000313" key="3">
    <source>
        <dbReference type="Proteomes" id="UP001182304"/>
    </source>
</evidence>
<dbReference type="RefSeq" id="WP_223131936.1">
    <property type="nucleotide sequence ID" value="NZ_CP082272.1"/>
</dbReference>
<organism evidence="1 3">
    <name type="scientific">Pasteurella multocida</name>
    <dbReference type="NCBI Taxonomy" id="747"/>
    <lineage>
        <taxon>Bacteria</taxon>
        <taxon>Pseudomonadati</taxon>
        <taxon>Pseudomonadota</taxon>
        <taxon>Gammaproteobacteria</taxon>
        <taxon>Pasteurellales</taxon>
        <taxon>Pasteurellaceae</taxon>
        <taxon>Pasteurella</taxon>
    </lineage>
</organism>
<name>A0AAW8VAG6_PASMD</name>
<evidence type="ECO:0000313" key="2">
    <source>
        <dbReference type="EMBL" id="MDT3453556.1"/>
    </source>
</evidence>
<evidence type="ECO:0000313" key="1">
    <source>
        <dbReference type="EMBL" id="MDT3453504.1"/>
    </source>
</evidence>
<dbReference type="AlphaFoldDB" id="A0AAW8VAG6"/>
<dbReference type="Proteomes" id="UP001182304">
    <property type="component" value="Unassembled WGS sequence"/>
</dbReference>
<sequence length="58" mass="6570">MEFNNAQDLKALIITEVLEAYAEKTGKCLEHLAEMFIGNELFRNEIMQEVGKVAKALI</sequence>
<reference evidence="1" key="1">
    <citation type="submission" date="2022-07" db="EMBL/GenBank/DDBJ databases">
        <title>Sequence of Pasteurella multocoda 17BRD-035.</title>
        <authorList>
            <person name="Roy Chowdhury P."/>
            <person name="Alhamami T."/>
            <person name="Trott D.J."/>
            <person name="Djordvevic S.P."/>
        </authorList>
    </citation>
    <scope>NUCLEOTIDE SEQUENCE</scope>
    <source>
        <strain evidence="1">17BRD-035</strain>
    </source>
</reference>
<accession>A0AAW8VAG6</accession>
<proteinExistence type="predicted"/>
<dbReference type="EMBL" id="JANIEN010000038">
    <property type="protein sequence ID" value="MDT3453556.1"/>
    <property type="molecule type" value="Genomic_DNA"/>
</dbReference>
<protein>
    <submittedName>
        <fullName evidence="1">Uncharacterized protein</fullName>
    </submittedName>
</protein>